<feature type="compositionally biased region" description="Low complexity" evidence="1">
    <location>
        <begin position="35"/>
        <end position="62"/>
    </location>
</feature>
<accession>A0A059J1G6</accession>
<sequence length="471" mass="52810">MYHYPSPPSGWSAYDGYTPPSPHYSSYYGPPPPSASASASAQAAQAAAAAAAAAFATGSPHATPRSKKHAYRASFSAGYSQQTPQQNYQYSWQPPYDRPEYFSTPRKQQQQPHHDHVSPDYYYSHHHGFGKQTQHSPNLHHHHQRPKHRRKMSVPDNVSDDGSIPDLDDYDGYYYYCQQPRRRPSATTTTYYTRRRASTNHYHYPQTSSAAAAAAAAAYDDPLDTPKRSRARRASTFTRPTHSSAHDPYSQSHSASKPKPSAYHSSSSHGHHAQPAPPKSPPRATEADAIHHKIPPGYSIKNWNPKEAPILLLGSVFDANSLGKWIYDWTAFHHGATAPMADVAGDLWLLLIKLAGKVKRADECAPLIRSTEAREMVEDFLESGERLWARFKRLLKACEHFMWKAAKREHAARGGSPATITMGRNAGCEFVDSIFGRDRELENTEKLMNSVRLWNMRFDANCGELLREVSK</sequence>
<dbReference type="Proteomes" id="UP000024533">
    <property type="component" value="Unassembled WGS sequence"/>
</dbReference>
<dbReference type="OMA" id="WSRFKKL"/>
<dbReference type="HOGENOM" id="CLU_039952_1_2_1"/>
<dbReference type="EMBL" id="AOKY01000398">
    <property type="protein sequence ID" value="KDB21701.1"/>
    <property type="molecule type" value="Genomic_DNA"/>
</dbReference>
<reference evidence="2 3" key="1">
    <citation type="submission" date="2014-02" db="EMBL/GenBank/DDBJ databases">
        <title>The Genome Sequence of Trichophyton interdigitale MR816.</title>
        <authorList>
            <consortium name="The Broad Institute Genomics Platform"/>
            <person name="Cuomo C.A."/>
            <person name="White T.C."/>
            <person name="Graser Y."/>
            <person name="Martinez-Rossi N."/>
            <person name="Heitman J."/>
            <person name="Young S.K."/>
            <person name="Zeng Q."/>
            <person name="Gargeya S."/>
            <person name="Abouelleil A."/>
            <person name="Alvarado L."/>
            <person name="Chapman S.B."/>
            <person name="Gainer-Dewar J."/>
            <person name="Goldberg J."/>
            <person name="Griggs A."/>
            <person name="Gujja S."/>
            <person name="Hansen M."/>
            <person name="Howarth C."/>
            <person name="Imamovic A."/>
            <person name="Larimer J."/>
            <person name="Martinez D."/>
            <person name="Murphy C."/>
            <person name="Pearson M.D."/>
            <person name="Persinoti G."/>
            <person name="Poon T."/>
            <person name="Priest M."/>
            <person name="Roberts A.D."/>
            <person name="Saif S."/>
            <person name="Shea T.D."/>
            <person name="Sykes S.N."/>
            <person name="Wortman J."/>
            <person name="Nusbaum C."/>
            <person name="Birren B."/>
        </authorList>
    </citation>
    <scope>NUCLEOTIDE SEQUENCE [LARGE SCALE GENOMIC DNA]</scope>
    <source>
        <strain evidence="2 3">MR816</strain>
    </source>
</reference>
<dbReference type="STRING" id="1215338.A0A059J1G6"/>
<feature type="compositionally biased region" description="Polar residues" evidence="1">
    <location>
        <begin position="77"/>
        <end position="92"/>
    </location>
</feature>
<organism evidence="2 3">
    <name type="scientific">Trichophyton interdigitale (strain MR816)</name>
    <dbReference type="NCBI Taxonomy" id="1215338"/>
    <lineage>
        <taxon>Eukaryota</taxon>
        <taxon>Fungi</taxon>
        <taxon>Dikarya</taxon>
        <taxon>Ascomycota</taxon>
        <taxon>Pezizomycotina</taxon>
        <taxon>Eurotiomycetes</taxon>
        <taxon>Eurotiomycetidae</taxon>
        <taxon>Onygenales</taxon>
        <taxon>Arthrodermataceae</taxon>
        <taxon>Trichophyton</taxon>
    </lineage>
</organism>
<feature type="region of interest" description="Disordered" evidence="1">
    <location>
        <begin position="221"/>
        <end position="286"/>
    </location>
</feature>
<feature type="region of interest" description="Disordered" evidence="1">
    <location>
        <begin position="22"/>
        <end position="165"/>
    </location>
</feature>
<feature type="compositionally biased region" description="Basic residues" evidence="1">
    <location>
        <begin position="138"/>
        <end position="152"/>
    </location>
</feature>
<dbReference type="OrthoDB" id="5398854at2759"/>
<comment type="caution">
    <text evidence="2">The sequence shown here is derived from an EMBL/GenBank/DDBJ whole genome shotgun (WGS) entry which is preliminary data.</text>
</comment>
<dbReference type="AlphaFoldDB" id="A0A059J1G6"/>
<protein>
    <recommendedName>
        <fullName evidence="4">Vegetative cell wall protein gp1</fullName>
    </recommendedName>
</protein>
<keyword evidence="3" id="KW-1185">Reference proteome</keyword>
<evidence type="ECO:0008006" key="4">
    <source>
        <dbReference type="Google" id="ProtNLM"/>
    </source>
</evidence>
<evidence type="ECO:0000313" key="2">
    <source>
        <dbReference type="EMBL" id="KDB21701.1"/>
    </source>
</evidence>
<evidence type="ECO:0000313" key="3">
    <source>
        <dbReference type="Proteomes" id="UP000024533"/>
    </source>
</evidence>
<name>A0A059J1G6_TRIIM</name>
<evidence type="ECO:0000256" key="1">
    <source>
        <dbReference type="SAM" id="MobiDB-lite"/>
    </source>
</evidence>
<gene>
    <name evidence="2" type="ORF">H109_06352</name>
</gene>
<proteinExistence type="predicted"/>
<feature type="compositionally biased region" description="Low complexity" evidence="1">
    <location>
        <begin position="254"/>
        <end position="268"/>
    </location>
</feature>